<organism evidence="1 2">
    <name type="scientific">Arcanobacterium hippocoleae</name>
    <dbReference type="NCBI Taxonomy" id="149017"/>
    <lineage>
        <taxon>Bacteria</taxon>
        <taxon>Bacillati</taxon>
        <taxon>Actinomycetota</taxon>
        <taxon>Actinomycetes</taxon>
        <taxon>Actinomycetales</taxon>
        <taxon>Actinomycetaceae</taxon>
        <taxon>Arcanobacterium</taxon>
    </lineage>
</organism>
<comment type="caution">
    <text evidence="1">The sequence shown here is derived from an EMBL/GenBank/DDBJ whole genome shotgun (WGS) entry which is preliminary data.</text>
</comment>
<evidence type="ECO:0000313" key="2">
    <source>
        <dbReference type="Proteomes" id="UP001266099"/>
    </source>
</evidence>
<protein>
    <recommendedName>
        <fullName evidence="3">Sensory transduction regulator</fullName>
    </recommendedName>
</protein>
<dbReference type="RefSeq" id="WP_309956734.1">
    <property type="nucleotide sequence ID" value="NZ_CP136414.1"/>
</dbReference>
<evidence type="ECO:0000313" key="1">
    <source>
        <dbReference type="EMBL" id="MDR6939782.1"/>
    </source>
</evidence>
<accession>A0ABU1T324</accession>
<sequence length="150" mass="17259">MNLEYGEITTPISIERIRRIFDTEGWGYELAGSQIQTGFRGMPLVVTYFPEHDRLDFTATIVAESLNREENAILDFIEEWHRTKVVPKAYLHENAEGEKILQLEQILIFSDSQQIAFGATDAQLDHALRNFIFAALAFRDEFFESLGTKN</sequence>
<dbReference type="Pfam" id="PF10722">
    <property type="entry name" value="YbjN"/>
    <property type="match status" value="1"/>
</dbReference>
<dbReference type="Proteomes" id="UP001266099">
    <property type="component" value="Unassembled WGS sequence"/>
</dbReference>
<name>A0ABU1T324_9ACTO</name>
<dbReference type="InterPro" id="IPR019660">
    <property type="entry name" value="Put_sensory_transdc_reg_YbjN"/>
</dbReference>
<proteinExistence type="predicted"/>
<evidence type="ECO:0008006" key="3">
    <source>
        <dbReference type="Google" id="ProtNLM"/>
    </source>
</evidence>
<reference evidence="1 2" key="1">
    <citation type="submission" date="2023-07" db="EMBL/GenBank/DDBJ databases">
        <title>Sequencing the genomes of 1000 actinobacteria strains.</title>
        <authorList>
            <person name="Klenk H.-P."/>
        </authorList>
    </citation>
    <scope>NUCLEOTIDE SEQUENCE [LARGE SCALE GENOMIC DNA]</scope>
    <source>
        <strain evidence="1 2">DSM 15539</strain>
    </source>
</reference>
<dbReference type="EMBL" id="JAVDUJ010000001">
    <property type="protein sequence ID" value="MDR6939782.1"/>
    <property type="molecule type" value="Genomic_DNA"/>
</dbReference>
<keyword evidence="2" id="KW-1185">Reference proteome</keyword>
<gene>
    <name evidence="1" type="ORF">J2S36_001325</name>
</gene>